<evidence type="ECO:0000313" key="7">
    <source>
        <dbReference type="EMBL" id="OZY84217.1"/>
    </source>
</evidence>
<dbReference type="CDD" id="cd01949">
    <property type="entry name" value="GGDEF"/>
    <property type="match status" value="1"/>
</dbReference>
<dbReference type="SMART" id="SM00267">
    <property type="entry name" value="GGDEF"/>
    <property type="match status" value="1"/>
</dbReference>
<evidence type="ECO:0000259" key="6">
    <source>
        <dbReference type="PROSITE" id="PS50887"/>
    </source>
</evidence>
<keyword evidence="8" id="KW-1185">Reference proteome</keyword>
<dbReference type="InterPro" id="IPR043128">
    <property type="entry name" value="Rev_trsase/Diguanyl_cyclase"/>
</dbReference>
<dbReference type="PROSITE" id="PS50887">
    <property type="entry name" value="GGDEF"/>
    <property type="match status" value="1"/>
</dbReference>
<keyword evidence="5" id="KW-1133">Transmembrane helix</keyword>
<dbReference type="EC" id="2.7.7.65" evidence="2"/>
<feature type="domain" description="GGDEF" evidence="6">
    <location>
        <begin position="315"/>
        <end position="443"/>
    </location>
</feature>
<evidence type="ECO:0000313" key="8">
    <source>
        <dbReference type="Proteomes" id="UP000216101"/>
    </source>
</evidence>
<keyword evidence="5" id="KW-0812">Transmembrane</keyword>
<dbReference type="PANTHER" id="PTHR45138">
    <property type="entry name" value="REGULATORY COMPONENTS OF SENSORY TRANSDUCTION SYSTEM"/>
    <property type="match status" value="1"/>
</dbReference>
<proteinExistence type="predicted"/>
<dbReference type="InterPro" id="IPR000160">
    <property type="entry name" value="GGDEF_dom"/>
</dbReference>
<evidence type="ECO:0000256" key="2">
    <source>
        <dbReference type="ARBA" id="ARBA00012528"/>
    </source>
</evidence>
<dbReference type="Pfam" id="PF00990">
    <property type="entry name" value="GGDEF"/>
    <property type="match status" value="1"/>
</dbReference>
<evidence type="ECO:0000256" key="1">
    <source>
        <dbReference type="ARBA" id="ARBA00001946"/>
    </source>
</evidence>
<accession>A0A266Q2W9</accession>
<dbReference type="GO" id="GO:1902201">
    <property type="term" value="P:negative regulation of bacterial-type flagellum-dependent cell motility"/>
    <property type="evidence" value="ECO:0007669"/>
    <property type="project" value="TreeGrafter"/>
</dbReference>
<dbReference type="PANTHER" id="PTHR45138:SF9">
    <property type="entry name" value="DIGUANYLATE CYCLASE DGCM-RELATED"/>
    <property type="match status" value="1"/>
</dbReference>
<dbReference type="AlphaFoldDB" id="A0A266Q2W9"/>
<comment type="catalytic activity">
    <reaction evidence="3">
        <text>2 GTP = 3',3'-c-di-GMP + 2 diphosphate</text>
        <dbReference type="Rhea" id="RHEA:24898"/>
        <dbReference type="ChEBI" id="CHEBI:33019"/>
        <dbReference type="ChEBI" id="CHEBI:37565"/>
        <dbReference type="ChEBI" id="CHEBI:58805"/>
        <dbReference type="EC" id="2.7.7.65"/>
    </reaction>
</comment>
<dbReference type="GO" id="GO:0052621">
    <property type="term" value="F:diguanylate cyclase activity"/>
    <property type="evidence" value="ECO:0007669"/>
    <property type="project" value="UniProtKB-EC"/>
</dbReference>
<reference evidence="8" key="1">
    <citation type="submission" date="2017-05" db="EMBL/GenBank/DDBJ databases">
        <authorList>
            <person name="Barney B.M."/>
        </authorList>
    </citation>
    <scope>NUCLEOTIDE SEQUENCE [LARGE SCALE GENOMIC DNA]</scope>
    <source>
        <strain evidence="8">PSBB022</strain>
    </source>
</reference>
<dbReference type="SUPFAM" id="SSF55073">
    <property type="entry name" value="Nucleotide cyclase"/>
    <property type="match status" value="1"/>
</dbReference>
<evidence type="ECO:0000256" key="3">
    <source>
        <dbReference type="ARBA" id="ARBA00034247"/>
    </source>
</evidence>
<name>A0A266Q2W9_9GAMM</name>
<gene>
    <name evidence="7" type="ORF">CBP51_13390</name>
</gene>
<dbReference type="InterPro" id="IPR050469">
    <property type="entry name" value="Diguanylate_Cyclase"/>
</dbReference>
<evidence type="ECO:0000256" key="5">
    <source>
        <dbReference type="SAM" id="Phobius"/>
    </source>
</evidence>
<keyword evidence="5" id="KW-0472">Membrane</keyword>
<dbReference type="GO" id="GO:0043709">
    <property type="term" value="P:cell adhesion involved in single-species biofilm formation"/>
    <property type="evidence" value="ECO:0007669"/>
    <property type="project" value="TreeGrafter"/>
</dbReference>
<dbReference type="Proteomes" id="UP000216101">
    <property type="component" value="Unassembled WGS sequence"/>
</dbReference>
<feature type="transmembrane region" description="Helical" evidence="5">
    <location>
        <begin position="232"/>
        <end position="252"/>
    </location>
</feature>
<feature type="transmembrane region" description="Helical" evidence="5">
    <location>
        <begin position="21"/>
        <end position="40"/>
    </location>
</feature>
<dbReference type="Gene3D" id="3.30.70.270">
    <property type="match status" value="1"/>
</dbReference>
<keyword evidence="4" id="KW-0175">Coiled coil</keyword>
<dbReference type="InterPro" id="IPR029787">
    <property type="entry name" value="Nucleotide_cyclase"/>
</dbReference>
<comment type="cofactor">
    <cofactor evidence="1">
        <name>Mg(2+)</name>
        <dbReference type="ChEBI" id="CHEBI:18420"/>
    </cofactor>
</comment>
<feature type="coiled-coil region" evidence="4">
    <location>
        <begin position="252"/>
        <end position="286"/>
    </location>
</feature>
<dbReference type="GO" id="GO:0005886">
    <property type="term" value="C:plasma membrane"/>
    <property type="evidence" value="ECO:0007669"/>
    <property type="project" value="TreeGrafter"/>
</dbReference>
<organism evidence="7 8">
    <name type="scientific">Cellvibrio mixtus</name>
    <dbReference type="NCBI Taxonomy" id="39650"/>
    <lineage>
        <taxon>Bacteria</taxon>
        <taxon>Pseudomonadati</taxon>
        <taxon>Pseudomonadota</taxon>
        <taxon>Gammaproteobacteria</taxon>
        <taxon>Cellvibrionales</taxon>
        <taxon>Cellvibrionaceae</taxon>
        <taxon>Cellvibrio</taxon>
    </lineage>
</organism>
<comment type="caution">
    <text evidence="7">The sequence shown here is derived from an EMBL/GenBank/DDBJ whole genome shotgun (WGS) entry which is preliminary data.</text>
</comment>
<evidence type="ECO:0000256" key="4">
    <source>
        <dbReference type="SAM" id="Coils"/>
    </source>
</evidence>
<dbReference type="NCBIfam" id="TIGR00254">
    <property type="entry name" value="GGDEF"/>
    <property type="match status" value="1"/>
</dbReference>
<protein>
    <recommendedName>
        <fullName evidence="2">diguanylate cyclase</fullName>
        <ecNumber evidence="2">2.7.7.65</ecNumber>
    </recommendedName>
</protein>
<dbReference type="EMBL" id="NHNI01000002">
    <property type="protein sequence ID" value="OZY84217.1"/>
    <property type="molecule type" value="Genomic_DNA"/>
</dbReference>
<dbReference type="FunFam" id="3.30.70.270:FF:000001">
    <property type="entry name" value="Diguanylate cyclase domain protein"/>
    <property type="match status" value="1"/>
</dbReference>
<sequence>MCFTARPLLLIHTTMSIQQDIVKARLLGLCIVITVLLLALQKYGPEKVLIIGKDAGLEMNSLDDGGNGGASIASLVHDGDTLLLNCEIIASAYRWPYCVASFKLTDASGKGMDLSGYRQITVAARYSTPQDVGIRIQLINFNPAYANDRDSNSLKYNALELFDAYQTISLSHMQVPTWWLILGKIRPEYAGPEFTDIRGIQVATGEHIKPGKYQIIIDGVELRGKYLSDNQLYLFLLAGWTLMALLFFVSTLRKAKRELRTHQQRQQQLEALNSLLNKQQQTLEARLARDPLTGVLNRDGIAPVFEHAWDSHNHQQLSLIFIDIDNFKKINDDHGHNRGDEVLRLFAQVLVENTRAQDFLARWGGEEFVLACPDTNVKNATALAEKLRLAIQHTSWPQGLSITASFGVAQMHAHESPTDFIARADQALYEAKAQGRNGVRYAP</sequence>